<dbReference type="SUPFAM" id="SSF53098">
    <property type="entry name" value="Ribonuclease H-like"/>
    <property type="match status" value="1"/>
</dbReference>
<dbReference type="AlphaFoldDB" id="A0A6L2L682"/>
<dbReference type="Pfam" id="PF25597">
    <property type="entry name" value="SH3_retrovirus"/>
    <property type="match status" value="1"/>
</dbReference>
<name>A0A6L2L682_TANCI</name>
<dbReference type="EMBL" id="BKCJ010003653">
    <property type="protein sequence ID" value="GEU56387.1"/>
    <property type="molecule type" value="Genomic_DNA"/>
</dbReference>
<dbReference type="InterPro" id="IPR001584">
    <property type="entry name" value="Integrase_cat-core"/>
</dbReference>
<dbReference type="GO" id="GO:0008270">
    <property type="term" value="F:zinc ion binding"/>
    <property type="evidence" value="ECO:0007669"/>
    <property type="project" value="InterPro"/>
</dbReference>
<evidence type="ECO:0000259" key="2">
    <source>
        <dbReference type="PROSITE" id="PS50994"/>
    </source>
</evidence>
<comment type="caution">
    <text evidence="3">The sequence shown here is derived from an EMBL/GenBank/DDBJ whole genome shotgun (WGS) entry which is preliminary data.</text>
</comment>
<feature type="compositionally biased region" description="Polar residues" evidence="1">
    <location>
        <begin position="262"/>
        <end position="273"/>
    </location>
</feature>
<dbReference type="InterPro" id="IPR036875">
    <property type="entry name" value="Znf_CCHC_sf"/>
</dbReference>
<feature type="region of interest" description="Disordered" evidence="1">
    <location>
        <begin position="247"/>
        <end position="278"/>
    </location>
</feature>
<dbReference type="Gene3D" id="3.30.420.10">
    <property type="entry name" value="Ribonuclease H-like superfamily/Ribonuclease H"/>
    <property type="match status" value="1"/>
</dbReference>
<protein>
    <submittedName>
        <fullName evidence="3">Retrovirus-related Pol polyprotein from transposon TNT 1-94</fullName>
    </submittedName>
</protein>
<accession>A0A6L2L682</accession>
<dbReference type="InterPro" id="IPR039537">
    <property type="entry name" value="Retrotran_Ty1/copia-like"/>
</dbReference>
<dbReference type="SUPFAM" id="SSF57756">
    <property type="entry name" value="Retrovirus zinc finger-like domains"/>
    <property type="match status" value="1"/>
</dbReference>
<reference evidence="3" key="1">
    <citation type="journal article" date="2019" name="Sci. Rep.">
        <title>Draft genome of Tanacetum cinerariifolium, the natural source of mosquito coil.</title>
        <authorList>
            <person name="Yamashiro T."/>
            <person name="Shiraishi A."/>
            <person name="Satake H."/>
            <person name="Nakayama K."/>
        </authorList>
    </citation>
    <scope>NUCLEOTIDE SEQUENCE</scope>
</reference>
<dbReference type="PROSITE" id="PS50994">
    <property type="entry name" value="INTEGRASE"/>
    <property type="match status" value="1"/>
</dbReference>
<feature type="domain" description="Integrase catalytic" evidence="2">
    <location>
        <begin position="356"/>
        <end position="453"/>
    </location>
</feature>
<feature type="region of interest" description="Disordered" evidence="1">
    <location>
        <begin position="137"/>
        <end position="160"/>
    </location>
</feature>
<dbReference type="InterPro" id="IPR012337">
    <property type="entry name" value="RNaseH-like_sf"/>
</dbReference>
<dbReference type="PANTHER" id="PTHR42648:SF21">
    <property type="entry name" value="CYSTEINE-RICH RLK (RECEPTOR-LIKE PROTEIN KINASE) 8"/>
    <property type="match status" value="1"/>
</dbReference>
<feature type="compositionally biased region" description="Basic and acidic residues" evidence="1">
    <location>
        <begin position="247"/>
        <end position="261"/>
    </location>
</feature>
<gene>
    <name evidence="3" type="ORF">Tci_028365</name>
</gene>
<proteinExistence type="predicted"/>
<organism evidence="3">
    <name type="scientific">Tanacetum cinerariifolium</name>
    <name type="common">Dalmatian daisy</name>
    <name type="synonym">Chrysanthemum cinerariifolium</name>
    <dbReference type="NCBI Taxonomy" id="118510"/>
    <lineage>
        <taxon>Eukaryota</taxon>
        <taxon>Viridiplantae</taxon>
        <taxon>Streptophyta</taxon>
        <taxon>Embryophyta</taxon>
        <taxon>Tracheophyta</taxon>
        <taxon>Spermatophyta</taxon>
        <taxon>Magnoliopsida</taxon>
        <taxon>eudicotyledons</taxon>
        <taxon>Gunneridae</taxon>
        <taxon>Pentapetalae</taxon>
        <taxon>asterids</taxon>
        <taxon>campanulids</taxon>
        <taxon>Asterales</taxon>
        <taxon>Asteraceae</taxon>
        <taxon>Asteroideae</taxon>
        <taxon>Anthemideae</taxon>
        <taxon>Anthemidinae</taxon>
        <taxon>Tanacetum</taxon>
    </lineage>
</organism>
<sequence length="528" mass="59875">MIKVLPPKTTEEVMARERERKSRTTLLVALLEDHLAKFHKMADAKEMWKAIKSRFRLDTLSFDYLYNNLRVFKRDAKGTTTSSSNTQNVVFVSAKNTSSTNDFDTKDPVGFDKTKMECFNCHKMGYCARDCRAKGNQDSRRRDAGYNGNKTRDNDRRPTYNDESKALVTINGEDIDLSGHVEDDAQNYAMMAYSSSNLNFDNEVKSCFKACEESYARLKKLYDDQRDKLGDASVEITAYILALKKTSADESDSKPSEHASCESDTSVETSTSMPEPVENASKVICEPKVWTDAPIIEDNGRITGKGKIKTGRLDFEDVYYVEELKHYNLFSVSQMCDKKNKKGKQHKASCKAKTVKTIRSYNGTKFKNNELIEFCELKGVKREYSNARTPQQNGVAERKNMTLIEAARPMLADSFLPTIFLAEAVNTACYVLNRVLVTKRQNKTPYELLTGKQQIISYLRPFGCHMTILNTIDQLGKFDGKSDLGFLVGYSLNSKAFRVYNLETKRVKENIHVNFLDNKPNVAGKGHA</sequence>
<dbReference type="PANTHER" id="PTHR42648">
    <property type="entry name" value="TRANSPOSASE, PUTATIVE-RELATED"/>
    <property type="match status" value="1"/>
</dbReference>
<dbReference type="InterPro" id="IPR036397">
    <property type="entry name" value="RNaseH_sf"/>
</dbReference>
<evidence type="ECO:0000256" key="1">
    <source>
        <dbReference type="SAM" id="MobiDB-lite"/>
    </source>
</evidence>
<dbReference type="InterPro" id="IPR057670">
    <property type="entry name" value="SH3_retrovirus"/>
</dbReference>
<evidence type="ECO:0000313" key="3">
    <source>
        <dbReference type="EMBL" id="GEU56387.1"/>
    </source>
</evidence>
<dbReference type="GO" id="GO:0003676">
    <property type="term" value="F:nucleic acid binding"/>
    <property type="evidence" value="ECO:0007669"/>
    <property type="project" value="InterPro"/>
</dbReference>
<dbReference type="GO" id="GO:0015074">
    <property type="term" value="P:DNA integration"/>
    <property type="evidence" value="ECO:0007669"/>
    <property type="project" value="InterPro"/>
</dbReference>